<accession>A0A5S3XL02</accession>
<protein>
    <submittedName>
        <fullName evidence="2">Uncharacterized protein</fullName>
    </submittedName>
</protein>
<comment type="caution">
    <text evidence="2">The sequence shown here is derived from an EMBL/GenBank/DDBJ whole genome shotgun (WGS) entry which is preliminary data.</text>
</comment>
<proteinExistence type="predicted"/>
<dbReference type="EMBL" id="PNCK01000068">
    <property type="protein sequence ID" value="TMP40773.1"/>
    <property type="molecule type" value="Genomic_DNA"/>
</dbReference>
<reference evidence="4" key="2">
    <citation type="submission" date="2019-06" db="EMBL/GenBank/DDBJ databases">
        <title>Co-occurence of chitin degradation, pigmentation and bioactivity in marine Pseudoalteromonas.</title>
        <authorList>
            <person name="Sonnenschein E.C."/>
            <person name="Bech P.K."/>
        </authorList>
    </citation>
    <scope>NUCLEOTIDE SEQUENCE [LARGE SCALE GENOMIC DNA]</scope>
    <source>
        <strain evidence="4">S2231</strain>
        <strain evidence="1">S2233</strain>
    </source>
</reference>
<evidence type="ECO:0000313" key="3">
    <source>
        <dbReference type="Proteomes" id="UP000305730"/>
    </source>
</evidence>
<reference evidence="2 4" key="1">
    <citation type="submission" date="2017-12" db="EMBL/GenBank/DDBJ databases">
        <authorList>
            <person name="Paulsen S."/>
            <person name="Gram L.K."/>
        </authorList>
    </citation>
    <scope>NUCLEOTIDE SEQUENCE [LARGE SCALE GENOMIC DNA]</scope>
    <source>
        <strain evidence="2 4">S2231</strain>
        <strain evidence="1">S2233</strain>
    </source>
</reference>
<dbReference type="Proteomes" id="UP000305730">
    <property type="component" value="Unassembled WGS sequence"/>
</dbReference>
<name>A0A5S3XL02_9GAMM</name>
<organism evidence="2 4">
    <name type="scientific">Pseudoalteromonas citrea</name>
    <dbReference type="NCBI Taxonomy" id="43655"/>
    <lineage>
        <taxon>Bacteria</taxon>
        <taxon>Pseudomonadati</taxon>
        <taxon>Pseudomonadota</taxon>
        <taxon>Gammaproteobacteria</taxon>
        <taxon>Alteromonadales</taxon>
        <taxon>Pseudoalteromonadaceae</taxon>
        <taxon>Pseudoalteromonas</taxon>
    </lineage>
</organism>
<evidence type="ECO:0000313" key="4">
    <source>
        <dbReference type="Proteomes" id="UP000307706"/>
    </source>
</evidence>
<evidence type="ECO:0000313" key="2">
    <source>
        <dbReference type="EMBL" id="TMP54933.1"/>
    </source>
</evidence>
<dbReference type="AlphaFoldDB" id="A0A5S3XL02"/>
<keyword evidence="3" id="KW-1185">Reference proteome</keyword>
<dbReference type="Proteomes" id="UP000307706">
    <property type="component" value="Unassembled WGS sequence"/>
</dbReference>
<gene>
    <name evidence="2" type="ORF">CWB96_18525</name>
    <name evidence="1" type="ORF">CWB97_17205</name>
</gene>
<sequence>MCNSTPALKHILTLNQVQGDDGFILYVIRTLAKHAFLNHLSPKQKADLVRLKKSTKPALSGQVRCVSKPSNQLTVLAANPFELVV</sequence>
<reference evidence="2" key="3">
    <citation type="submission" date="2019-09" db="EMBL/GenBank/DDBJ databases">
        <title>Co-occurence of chitin degradation, pigmentation and bioactivity in marine Pseudoalteromonas.</title>
        <authorList>
            <person name="Sonnenschein E.C."/>
            <person name="Bech P.K."/>
        </authorList>
    </citation>
    <scope>NUCLEOTIDE SEQUENCE</scope>
    <source>
        <strain evidence="2">S2231</strain>
        <strain evidence="3">S2233</strain>
    </source>
</reference>
<dbReference type="EMBL" id="PNCL01000110">
    <property type="protein sequence ID" value="TMP54933.1"/>
    <property type="molecule type" value="Genomic_DNA"/>
</dbReference>
<evidence type="ECO:0000313" key="1">
    <source>
        <dbReference type="EMBL" id="TMP40773.1"/>
    </source>
</evidence>